<dbReference type="EMBL" id="JYDQ01000004">
    <property type="protein sequence ID" value="KRY23268.1"/>
    <property type="molecule type" value="Genomic_DNA"/>
</dbReference>
<comment type="caution">
    <text evidence="1">The sequence shown here is derived from an EMBL/GenBank/DDBJ whole genome shotgun (WGS) entry which is preliminary data.</text>
</comment>
<dbReference type="Proteomes" id="UP000054783">
    <property type="component" value="Unassembled WGS sequence"/>
</dbReference>
<dbReference type="AlphaFoldDB" id="A0A0V1AEZ7"/>
<accession>A0A0V1AEZ7</accession>
<organism evidence="1 2">
    <name type="scientific">Trichinella patagoniensis</name>
    <dbReference type="NCBI Taxonomy" id="990121"/>
    <lineage>
        <taxon>Eukaryota</taxon>
        <taxon>Metazoa</taxon>
        <taxon>Ecdysozoa</taxon>
        <taxon>Nematoda</taxon>
        <taxon>Enoplea</taxon>
        <taxon>Dorylaimia</taxon>
        <taxon>Trichinellida</taxon>
        <taxon>Trichinellidae</taxon>
        <taxon>Trichinella</taxon>
    </lineage>
</organism>
<proteinExistence type="predicted"/>
<evidence type="ECO:0000313" key="1">
    <source>
        <dbReference type="EMBL" id="KRY23268.1"/>
    </source>
</evidence>
<reference evidence="1 2" key="1">
    <citation type="submission" date="2015-01" db="EMBL/GenBank/DDBJ databases">
        <title>Evolution of Trichinella species and genotypes.</title>
        <authorList>
            <person name="Korhonen P.K."/>
            <person name="Edoardo P."/>
            <person name="Giuseppe L.R."/>
            <person name="Gasser R.B."/>
        </authorList>
    </citation>
    <scope>NUCLEOTIDE SEQUENCE [LARGE SCALE GENOMIC DNA]</scope>
    <source>
        <strain evidence="1">ISS2496</strain>
    </source>
</reference>
<gene>
    <name evidence="1" type="ORF">T12_13543</name>
</gene>
<keyword evidence="2" id="KW-1185">Reference proteome</keyword>
<protein>
    <submittedName>
        <fullName evidence="1">Uncharacterized protein</fullName>
    </submittedName>
</protein>
<evidence type="ECO:0000313" key="2">
    <source>
        <dbReference type="Proteomes" id="UP000054783"/>
    </source>
</evidence>
<name>A0A0V1AEZ7_9BILA</name>
<sequence>MYKLPKILHRIKIMLLQTTVSTLQLKRHFNQSLSETRHSPSFGDICFTCLAMHASPAAIVPGGQRDTEK</sequence>